<proteinExistence type="predicted"/>
<keyword evidence="4" id="KW-0175">Coiled coil</keyword>
<evidence type="ECO:0000313" key="6">
    <source>
        <dbReference type="EMBL" id="KAG2394933.1"/>
    </source>
</evidence>
<evidence type="ECO:0000256" key="4">
    <source>
        <dbReference type="SAM" id="Coils"/>
    </source>
</evidence>
<dbReference type="GO" id="GO:0045893">
    <property type="term" value="P:positive regulation of DNA-templated transcription"/>
    <property type="evidence" value="ECO:0007669"/>
    <property type="project" value="TreeGrafter"/>
</dbReference>
<dbReference type="SMART" id="SM00338">
    <property type="entry name" value="BRLZ"/>
    <property type="match status" value="1"/>
</dbReference>
<dbReference type="InterPro" id="IPR046347">
    <property type="entry name" value="bZIP_sf"/>
</dbReference>
<dbReference type="EMBL" id="JABFOF010000006">
    <property type="protein sequence ID" value="KAG2394933.1"/>
    <property type="molecule type" value="Genomic_DNA"/>
</dbReference>
<evidence type="ECO:0000313" key="7">
    <source>
        <dbReference type="Proteomes" id="UP000743370"/>
    </source>
</evidence>
<dbReference type="GO" id="GO:0003677">
    <property type="term" value="F:DNA binding"/>
    <property type="evidence" value="ECO:0007669"/>
    <property type="project" value="TreeGrafter"/>
</dbReference>
<gene>
    <name evidence="6" type="ORF">HKW66_Vig0076920</name>
</gene>
<comment type="caution">
    <text evidence="6">The sequence shown here is derived from an EMBL/GenBank/DDBJ whole genome shotgun (WGS) entry which is preliminary data.</text>
</comment>
<accession>A0A8T0K8Q7</accession>
<dbReference type="InterPro" id="IPR004827">
    <property type="entry name" value="bZIP"/>
</dbReference>
<keyword evidence="3" id="KW-0539">Nucleus</keyword>
<sequence>MDAQKQKRIMSNRLSSKRAWQKKQCYKIYLETQRKSLENAIAGLKPELGCCRNQKQLLEQEQLKLRQRMEIIQKENMLKDAEIEMNKSEVNRLRECCVMMQQGLLQAPLLSCNIDPMQHWYNHPNSYQVAGNGVGTSYIPAEPSHMWIPDAVPNMHGMNMNLPNHYIGSMINDISRPFPNSDLN</sequence>
<dbReference type="GO" id="GO:0005634">
    <property type="term" value="C:nucleus"/>
    <property type="evidence" value="ECO:0007669"/>
    <property type="project" value="TreeGrafter"/>
</dbReference>
<name>A0A8T0K8Q7_PHAAN</name>
<dbReference type="AlphaFoldDB" id="A0A8T0K8Q7"/>
<reference evidence="6 7" key="1">
    <citation type="submission" date="2020-05" db="EMBL/GenBank/DDBJ databases">
        <title>Vigna angularis (adzuki bean) Var. LongXiaoDou No. 4 denovo assembly.</title>
        <authorList>
            <person name="Xiang H."/>
        </authorList>
    </citation>
    <scope>NUCLEOTIDE SEQUENCE [LARGE SCALE GENOMIC DNA]</scope>
    <source>
        <tissue evidence="6">Leaf</tissue>
    </source>
</reference>
<keyword evidence="2" id="KW-0804">Transcription</keyword>
<dbReference type="InterPro" id="IPR052483">
    <property type="entry name" value="bZIP_transcription_regulators"/>
</dbReference>
<evidence type="ECO:0000256" key="2">
    <source>
        <dbReference type="ARBA" id="ARBA00023163"/>
    </source>
</evidence>
<dbReference type="SUPFAM" id="SSF57959">
    <property type="entry name" value="Leucine zipper domain"/>
    <property type="match status" value="1"/>
</dbReference>
<dbReference type="PANTHER" id="PTHR46391:SF13">
    <property type="entry name" value="ACTIVATOR OF SPOMIN LUC3"/>
    <property type="match status" value="1"/>
</dbReference>
<evidence type="ECO:0000256" key="3">
    <source>
        <dbReference type="ARBA" id="ARBA00023242"/>
    </source>
</evidence>
<keyword evidence="1" id="KW-0805">Transcription regulation</keyword>
<evidence type="ECO:0000259" key="5">
    <source>
        <dbReference type="SMART" id="SM00338"/>
    </source>
</evidence>
<evidence type="ECO:0000256" key="1">
    <source>
        <dbReference type="ARBA" id="ARBA00023015"/>
    </source>
</evidence>
<dbReference type="PANTHER" id="PTHR46391">
    <property type="entry name" value="BASIC LEUCINE ZIPPER 34"/>
    <property type="match status" value="1"/>
</dbReference>
<feature type="coiled-coil region" evidence="4">
    <location>
        <begin position="55"/>
        <end position="91"/>
    </location>
</feature>
<dbReference type="Proteomes" id="UP000743370">
    <property type="component" value="Unassembled WGS sequence"/>
</dbReference>
<organism evidence="6 7">
    <name type="scientific">Phaseolus angularis</name>
    <name type="common">Azuki bean</name>
    <name type="synonym">Vigna angularis</name>
    <dbReference type="NCBI Taxonomy" id="3914"/>
    <lineage>
        <taxon>Eukaryota</taxon>
        <taxon>Viridiplantae</taxon>
        <taxon>Streptophyta</taxon>
        <taxon>Embryophyta</taxon>
        <taxon>Tracheophyta</taxon>
        <taxon>Spermatophyta</taxon>
        <taxon>Magnoliopsida</taxon>
        <taxon>eudicotyledons</taxon>
        <taxon>Gunneridae</taxon>
        <taxon>Pentapetalae</taxon>
        <taxon>rosids</taxon>
        <taxon>fabids</taxon>
        <taxon>Fabales</taxon>
        <taxon>Fabaceae</taxon>
        <taxon>Papilionoideae</taxon>
        <taxon>50 kb inversion clade</taxon>
        <taxon>NPAAA clade</taxon>
        <taxon>indigoferoid/millettioid clade</taxon>
        <taxon>Phaseoleae</taxon>
        <taxon>Vigna</taxon>
    </lineage>
</organism>
<dbReference type="GO" id="GO:0003700">
    <property type="term" value="F:DNA-binding transcription factor activity"/>
    <property type="evidence" value="ECO:0007669"/>
    <property type="project" value="InterPro"/>
</dbReference>
<protein>
    <recommendedName>
        <fullName evidence="5">BZIP domain-containing protein</fullName>
    </recommendedName>
</protein>
<feature type="domain" description="BZIP" evidence="5">
    <location>
        <begin position="1"/>
        <end position="64"/>
    </location>
</feature>